<dbReference type="Pfam" id="PF09133">
    <property type="entry name" value="SANTA"/>
    <property type="match status" value="1"/>
</dbReference>
<evidence type="ECO:0000313" key="3">
    <source>
        <dbReference type="EMBL" id="CAL7950131.1"/>
    </source>
</evidence>
<dbReference type="EMBL" id="CAXAJV020001300">
    <property type="protein sequence ID" value="CAL7950131.1"/>
    <property type="molecule type" value="Genomic_DNA"/>
</dbReference>
<feature type="domain" description="SANTA" evidence="2">
    <location>
        <begin position="194"/>
        <end position="274"/>
    </location>
</feature>
<keyword evidence="4" id="KW-1185">Reference proteome</keyword>
<gene>
    <name evidence="3" type="ORF">XYLVIOL_LOCUS9780</name>
</gene>
<protein>
    <recommendedName>
        <fullName evidence="2">SANTA domain-containing protein</fullName>
    </recommendedName>
</protein>
<feature type="compositionally biased region" description="Basic residues" evidence="1">
    <location>
        <begin position="1084"/>
        <end position="1093"/>
    </location>
</feature>
<dbReference type="Proteomes" id="UP001642520">
    <property type="component" value="Unassembled WGS sequence"/>
</dbReference>
<feature type="compositionally biased region" description="Basic and acidic residues" evidence="1">
    <location>
        <begin position="998"/>
        <end position="1020"/>
    </location>
</feature>
<evidence type="ECO:0000259" key="2">
    <source>
        <dbReference type="Pfam" id="PF09133"/>
    </source>
</evidence>
<feature type="compositionally biased region" description="Polar residues" evidence="1">
    <location>
        <begin position="1094"/>
        <end position="1110"/>
    </location>
</feature>
<evidence type="ECO:0000256" key="1">
    <source>
        <dbReference type="SAM" id="MobiDB-lite"/>
    </source>
</evidence>
<sequence length="1143" mass="131902">MTEVNFADVQAEERYKRLERSLKLASLRKKNRKQNKSKSTVISPITSNINAEPFDFDSKDSSLEASRIDSEISKSGNNLKNIMLKQNRINGDHITIATSSMKKFNTRSDSQNDYLIMPPPKFSNPFHCSKKLKSTVTDNVMKSFPQNKCIISDISIESPKKKQTYKFLNSSGNYINTFDYPQNSLDSFQNRSGITFKNWKVMLNEQGQLIIKGTLECGKTARSKPIKKRLTCTSIESIFKHLYHLQGNIVDDEYALPNYIRDKFYNGFPDDWQNVHQIWKKFVEEGCSKNFRWPTFITDSDNDLKSEITDSTFDAKSPSPEILDRNCHKKSSACEVSFNSDYSYNILQTKAKQNSNLDNHKKSDSFTQTCASDINHECFMSRYSDDKDNYKQGKLYVNCSCIRSKANMLIDKLNVIVNNAIDNIHSQEYTAKITQVFDRINDVFSYELIKEDISNIEDLKLKQNEHVLQKQNSKTIDNSSEHAKSEEISLKNSIDNKVTDRNLLQRKRTFAEMNKENKSINSDGESETYTGIPKISIEQIMQKRKIVLKPHNRKVRKKEMNQNYDSSVSIIENEKDNIKAKDYMNLVAKNSVDKHIESNTAKRGKWDKSNNFMTDRNTHEMQEHFVQESATMIHKSPKHVCNVIKNDECMVPVVKRTESKMIKVNSSIDVTNEKKNINIKEQDQNHLYYQQSEEHSSCLSSTASQLTKPSIIDTITFDKGLVRHSKHFLQTEEVDLVENKNKIIEELDERIRSENLMHKNYPIKSDSVIKLNSNSVLYKNKHSEEHVKVQSINVNSTNSKNLSMNTLEVLKKNDSETALKPKSLSAWTPRVLSKQGLHLIFQGILLNDVGQIIQRKYETGIVLRRISPTLIETVDHEFYKLIGDINMRHDIPKELLKLCRYGCPSRIEQFCRTWQSLQSDTEEKLNNTMSGNVISIGVSSKGRRIIPPLSYWTGERISCVENNIVYQPGNYQDSLITSSYDNYGKNKQEKSNQSSSNKSKDTSSPKALDKKVTNNYEIKKSNNTKQFMTQNRGTIQEQQEASMISPVPYNSVHLTDKQNTRSILKINTENLHEPSMNFNTPKLTSRKLRKRQIHSQISPEQRPRNNQSTAGKHRYTVYTYYQDFPEKDILSDNFSMVTEASFT</sequence>
<feature type="region of interest" description="Disordered" evidence="1">
    <location>
        <begin position="977"/>
        <end position="1029"/>
    </location>
</feature>
<feature type="region of interest" description="Disordered" evidence="1">
    <location>
        <begin position="1073"/>
        <end position="1111"/>
    </location>
</feature>
<proteinExistence type="predicted"/>
<accession>A0ABP1PDF1</accession>
<organism evidence="3 4">
    <name type="scientific">Xylocopa violacea</name>
    <name type="common">Violet carpenter bee</name>
    <name type="synonym">Apis violacea</name>
    <dbReference type="NCBI Taxonomy" id="135666"/>
    <lineage>
        <taxon>Eukaryota</taxon>
        <taxon>Metazoa</taxon>
        <taxon>Ecdysozoa</taxon>
        <taxon>Arthropoda</taxon>
        <taxon>Hexapoda</taxon>
        <taxon>Insecta</taxon>
        <taxon>Pterygota</taxon>
        <taxon>Neoptera</taxon>
        <taxon>Endopterygota</taxon>
        <taxon>Hymenoptera</taxon>
        <taxon>Apocrita</taxon>
        <taxon>Aculeata</taxon>
        <taxon>Apoidea</taxon>
        <taxon>Anthophila</taxon>
        <taxon>Apidae</taxon>
        <taxon>Xylocopa</taxon>
        <taxon>Xylocopa</taxon>
    </lineage>
</organism>
<reference evidence="3 4" key="1">
    <citation type="submission" date="2024-08" db="EMBL/GenBank/DDBJ databases">
        <authorList>
            <person name="Will J Nash"/>
            <person name="Angela Man"/>
            <person name="Seanna McTaggart"/>
            <person name="Kendall Baker"/>
            <person name="Tom Barker"/>
            <person name="Leah Catchpole"/>
            <person name="Alex Durrant"/>
            <person name="Karim Gharbi"/>
            <person name="Naomi Irish"/>
            <person name="Gemy Kaithakottil"/>
            <person name="Debby Ku"/>
            <person name="Aaliyah Providence"/>
            <person name="Felix Shaw"/>
            <person name="David Swarbreck"/>
            <person name="Chris Watkins"/>
            <person name="Ann M. McCartney"/>
            <person name="Giulio Formenti"/>
            <person name="Alice Mouton"/>
            <person name="Noel Vella"/>
            <person name="Bjorn M von Reumont"/>
            <person name="Adriana Vella"/>
            <person name="Wilfried Haerty"/>
        </authorList>
    </citation>
    <scope>NUCLEOTIDE SEQUENCE [LARGE SCALE GENOMIC DNA]</scope>
</reference>
<dbReference type="InterPro" id="IPR015216">
    <property type="entry name" value="SANTA"/>
</dbReference>
<comment type="caution">
    <text evidence="3">The sequence shown here is derived from an EMBL/GenBank/DDBJ whole genome shotgun (WGS) entry which is preliminary data.</text>
</comment>
<evidence type="ECO:0000313" key="4">
    <source>
        <dbReference type="Proteomes" id="UP001642520"/>
    </source>
</evidence>
<name>A0ABP1PDF1_XYLVO</name>